<dbReference type="GO" id="GO:0016740">
    <property type="term" value="F:transferase activity"/>
    <property type="evidence" value="ECO:0007669"/>
    <property type="project" value="UniProtKB-KW"/>
</dbReference>
<dbReference type="Proteomes" id="UP000192418">
    <property type="component" value="Unassembled WGS sequence"/>
</dbReference>
<dbReference type="Gene3D" id="3.30.200.20">
    <property type="entry name" value="Phosphorylase Kinase, domain 1"/>
    <property type="match status" value="1"/>
</dbReference>
<proteinExistence type="predicted"/>
<dbReference type="Pfam" id="PF01636">
    <property type="entry name" value="APH"/>
    <property type="match status" value="1"/>
</dbReference>
<dbReference type="CDD" id="cd06422">
    <property type="entry name" value="NTP_transferase_like_1"/>
    <property type="match status" value="1"/>
</dbReference>
<dbReference type="SUPFAM" id="SSF53448">
    <property type="entry name" value="Nucleotide-diphospho-sugar transferases"/>
    <property type="match status" value="1"/>
</dbReference>
<dbReference type="InterPro" id="IPR002575">
    <property type="entry name" value="Aminoglycoside_PTrfase"/>
</dbReference>
<dbReference type="EMBL" id="FWXY01000023">
    <property type="protein sequence ID" value="SMD04062.1"/>
    <property type="molecule type" value="Genomic_DNA"/>
</dbReference>
<accession>A0A1W2E3T8</accession>
<keyword evidence="4" id="KW-1185">Reference proteome</keyword>
<gene>
    <name evidence="3" type="ORF">SAMN02746065_12347</name>
</gene>
<dbReference type="RefSeq" id="WP_084071213.1">
    <property type="nucleotide sequence ID" value="NZ_FWXY01000023.1"/>
</dbReference>
<feature type="domain" description="Nucleotidyl transferase" evidence="1">
    <location>
        <begin position="2"/>
        <end position="226"/>
    </location>
</feature>
<dbReference type="SUPFAM" id="SSF56112">
    <property type="entry name" value="Protein kinase-like (PK-like)"/>
    <property type="match status" value="1"/>
</dbReference>
<organism evidence="3 4">
    <name type="scientific">Desulfocicer vacuolatum DSM 3385</name>
    <dbReference type="NCBI Taxonomy" id="1121400"/>
    <lineage>
        <taxon>Bacteria</taxon>
        <taxon>Pseudomonadati</taxon>
        <taxon>Thermodesulfobacteriota</taxon>
        <taxon>Desulfobacteria</taxon>
        <taxon>Desulfobacterales</taxon>
        <taxon>Desulfobacteraceae</taxon>
        <taxon>Desulfocicer</taxon>
    </lineage>
</organism>
<feature type="domain" description="Aminoglycoside phosphotransferase" evidence="2">
    <location>
        <begin position="261"/>
        <end position="481"/>
    </location>
</feature>
<evidence type="ECO:0000259" key="2">
    <source>
        <dbReference type="Pfam" id="PF01636"/>
    </source>
</evidence>
<keyword evidence="3" id="KW-0808">Transferase</keyword>
<dbReference type="AlphaFoldDB" id="A0A1W2E3T8"/>
<dbReference type="Pfam" id="PF00483">
    <property type="entry name" value="NTP_transferase"/>
    <property type="match status" value="1"/>
</dbReference>
<dbReference type="InterPro" id="IPR005835">
    <property type="entry name" value="NTP_transferase_dom"/>
</dbReference>
<dbReference type="Gene3D" id="3.90.550.10">
    <property type="entry name" value="Spore Coat Polysaccharide Biosynthesis Protein SpsA, Chain A"/>
    <property type="match status" value="1"/>
</dbReference>
<dbReference type="InterPro" id="IPR029044">
    <property type="entry name" value="Nucleotide-diphossugar_trans"/>
</dbReference>
<evidence type="ECO:0000259" key="1">
    <source>
        <dbReference type="Pfam" id="PF00483"/>
    </source>
</evidence>
<name>A0A1W2E3T8_9BACT</name>
<reference evidence="3 4" key="1">
    <citation type="submission" date="2017-04" db="EMBL/GenBank/DDBJ databases">
        <authorList>
            <person name="Afonso C.L."/>
            <person name="Miller P.J."/>
            <person name="Scott M.A."/>
            <person name="Spackman E."/>
            <person name="Goraichik I."/>
            <person name="Dimitrov K.M."/>
            <person name="Suarez D.L."/>
            <person name="Swayne D.E."/>
        </authorList>
    </citation>
    <scope>NUCLEOTIDE SEQUENCE [LARGE SCALE GENOMIC DNA]</scope>
    <source>
        <strain evidence="3 4">DSM 3385</strain>
    </source>
</reference>
<protein>
    <submittedName>
        <fullName evidence="3">Phosphotransferase enzyme family protein</fullName>
    </submittedName>
</protein>
<dbReference type="Gene3D" id="3.90.1200.10">
    <property type="match status" value="1"/>
</dbReference>
<dbReference type="PANTHER" id="PTHR22572">
    <property type="entry name" value="SUGAR-1-PHOSPHATE GUANYL TRANSFERASE"/>
    <property type="match status" value="1"/>
</dbReference>
<dbReference type="OrthoDB" id="9809275at2"/>
<dbReference type="InterPro" id="IPR050486">
    <property type="entry name" value="Mannose-1P_guanyltransferase"/>
</dbReference>
<dbReference type="InterPro" id="IPR011009">
    <property type="entry name" value="Kinase-like_dom_sf"/>
</dbReference>
<dbReference type="STRING" id="1121400.SAMN02746065_12347"/>
<evidence type="ECO:0000313" key="4">
    <source>
        <dbReference type="Proteomes" id="UP000192418"/>
    </source>
</evidence>
<evidence type="ECO:0000313" key="3">
    <source>
        <dbReference type="EMBL" id="SMD04062.1"/>
    </source>
</evidence>
<sequence>MKALILAAGLGTRLLPHTVQRPKPLFTLAGLPLLEITIEKLIHAGCKEIVINSHHLHGQIEAFIQAKKYPVPVITSHEPTLLDTGGAIKNVRDVMGDSHFWVINSDVVTDLDLTKVWNFHKKGDWPATLVLHHEPRFNGVKVNSDNFITGFPGTDAASPNPMGLLAFTGIQILSPEIFDHMPEEKIFSSIDLYKSLYSGGNRVKACVMDHFYWQDVGTPEAYLDAGLRQLFMAAGDTASGGHGSDNIEAIRHHNPPQDIAVTPLAGDGSDRKWFRLAHGDTTHVVADHGIDALGLYRKPPAPREVDAFVDIGNHLYKRQIPVPKILGYDLFSGLVILEDLGDVHLQNVILGADNPKTVLKYYKNACNLIMDFSIKGKQGFNPHWTHQTPTYSRELILENECRYFVDACLRGYLNLNIEFETLFPQFDFIAGQCLENAITGLMHRDMQSRNIMVSQDQLRIIDFQSARTGPMQYDVASLLIDPYVHLDRSIQETILDYCAKAVEKRTGFAEKKFKKGYYYCALTRNFQILGAFSNLSKNRGKTWFEPFIRPALKSLATAIHTVNIPDVNLLAKTIDQALKSIGE</sequence>